<name>A0A8H3LHY3_9GLOM</name>
<organism evidence="1 2">
    <name type="scientific">Rhizophagus clarus</name>
    <dbReference type="NCBI Taxonomy" id="94130"/>
    <lineage>
        <taxon>Eukaryota</taxon>
        <taxon>Fungi</taxon>
        <taxon>Fungi incertae sedis</taxon>
        <taxon>Mucoromycota</taxon>
        <taxon>Glomeromycotina</taxon>
        <taxon>Glomeromycetes</taxon>
        <taxon>Glomerales</taxon>
        <taxon>Glomeraceae</taxon>
        <taxon>Rhizophagus</taxon>
    </lineage>
</organism>
<accession>A0A8H3LHY3</accession>
<evidence type="ECO:0000313" key="2">
    <source>
        <dbReference type="Proteomes" id="UP000615446"/>
    </source>
</evidence>
<dbReference type="Proteomes" id="UP000615446">
    <property type="component" value="Unassembled WGS sequence"/>
</dbReference>
<reference evidence="1" key="1">
    <citation type="submission" date="2019-10" db="EMBL/GenBank/DDBJ databases">
        <title>Conservation and host-specific expression of non-tandemly repeated heterogenous ribosome RNA gene in arbuscular mycorrhizal fungi.</title>
        <authorList>
            <person name="Maeda T."/>
            <person name="Kobayashi Y."/>
            <person name="Nakagawa T."/>
            <person name="Ezawa T."/>
            <person name="Yamaguchi K."/>
            <person name="Bino T."/>
            <person name="Nishimoto Y."/>
            <person name="Shigenobu S."/>
            <person name="Kawaguchi M."/>
        </authorList>
    </citation>
    <scope>NUCLEOTIDE SEQUENCE</scope>
    <source>
        <strain evidence="1">HR1</strain>
    </source>
</reference>
<proteinExistence type="predicted"/>
<protein>
    <submittedName>
        <fullName evidence="1">Uncharacterized protein</fullName>
    </submittedName>
</protein>
<gene>
    <name evidence="1" type="ORF">RCL2_001364400</name>
</gene>
<sequence>MFSKVSLFRRFFSFYWIDLDISNIRRKVWRSKRRTKKKINEKIVFRHVKVLDCNSDLMNINGIFETKLLKKKNFFLFSG</sequence>
<comment type="caution">
    <text evidence="1">The sequence shown here is derived from an EMBL/GenBank/DDBJ whole genome shotgun (WGS) entry which is preliminary data.</text>
</comment>
<dbReference type="AlphaFoldDB" id="A0A8H3LHY3"/>
<dbReference type="EMBL" id="BLAL01000160">
    <property type="protein sequence ID" value="GES86590.1"/>
    <property type="molecule type" value="Genomic_DNA"/>
</dbReference>
<evidence type="ECO:0000313" key="1">
    <source>
        <dbReference type="EMBL" id="GES86590.1"/>
    </source>
</evidence>